<gene>
    <name evidence="2" type="ORF">JMJ35_006516</name>
</gene>
<proteinExistence type="predicted"/>
<reference evidence="2" key="1">
    <citation type="submission" date="2023-03" db="EMBL/GenBank/DDBJ databases">
        <title>Complete genome of Cladonia borealis.</title>
        <authorList>
            <person name="Park H."/>
        </authorList>
    </citation>
    <scope>NUCLEOTIDE SEQUENCE</scope>
    <source>
        <strain evidence="2">ANT050790</strain>
    </source>
</reference>
<comment type="caution">
    <text evidence="2">The sequence shown here is derived from an EMBL/GenBank/DDBJ whole genome shotgun (WGS) entry which is preliminary data.</text>
</comment>
<sequence>MSPAQNRSKQSSEALGSSSSGSKAGGKAQSSTGGDDTAMTSTASVVRLLFFAIIAFEDLEFHSVDVNNAFTESFLKATIYMAPPPGVEVPAACLLKMLRSLPLKKPFRPLPSGALSTAGCFVDLRRRHHHRFKNIEQIHWFKSEFPKLFKVKDLGEMKTILGINITRNRSKRSLRMDQTHCLKKVLEHLHMGTEKHKKTDTPINGYDGLCPAGSAEECIAQRQCQQTMGSFMYAAIRTHPDIAFALNRLSQSLSDLAKHHATTLKGLLKYLRSAIDLGIAYWPDESSGSATLIGYSDSDYAADRVERKSTLGYVYMLAGGPITWASRKQKPVATSTTCTLIPFDQLLGRIPGYRRIRSHHLLQLTILPPVLEDRVETIAELKEMHGTAAPESINEDSWVKATLINR</sequence>
<organism evidence="2 3">
    <name type="scientific">Cladonia borealis</name>
    <dbReference type="NCBI Taxonomy" id="184061"/>
    <lineage>
        <taxon>Eukaryota</taxon>
        <taxon>Fungi</taxon>
        <taxon>Dikarya</taxon>
        <taxon>Ascomycota</taxon>
        <taxon>Pezizomycotina</taxon>
        <taxon>Lecanoromycetes</taxon>
        <taxon>OSLEUM clade</taxon>
        <taxon>Lecanoromycetidae</taxon>
        <taxon>Lecanorales</taxon>
        <taxon>Lecanorineae</taxon>
        <taxon>Cladoniaceae</taxon>
        <taxon>Cladonia</taxon>
    </lineage>
</organism>
<name>A0AA39QZR6_9LECA</name>
<keyword evidence="3" id="KW-1185">Reference proteome</keyword>
<protein>
    <recommendedName>
        <fullName evidence="4">Reverse transcriptase Ty1/copia-type domain-containing protein</fullName>
    </recommendedName>
</protein>
<dbReference type="PANTHER" id="PTHR11439:SF463">
    <property type="entry name" value="REVERSE TRANSCRIPTASE TY1_COPIA-TYPE DOMAIN-CONTAINING PROTEIN"/>
    <property type="match status" value="1"/>
</dbReference>
<dbReference type="AlphaFoldDB" id="A0AA39QZR6"/>
<dbReference type="CDD" id="cd09272">
    <property type="entry name" value="RNase_HI_RT_Ty1"/>
    <property type="match status" value="1"/>
</dbReference>
<dbReference type="Proteomes" id="UP001166286">
    <property type="component" value="Unassembled WGS sequence"/>
</dbReference>
<dbReference type="PANTHER" id="PTHR11439">
    <property type="entry name" value="GAG-POL-RELATED RETROTRANSPOSON"/>
    <property type="match status" value="1"/>
</dbReference>
<evidence type="ECO:0008006" key="4">
    <source>
        <dbReference type="Google" id="ProtNLM"/>
    </source>
</evidence>
<evidence type="ECO:0000313" key="3">
    <source>
        <dbReference type="Proteomes" id="UP001166286"/>
    </source>
</evidence>
<feature type="region of interest" description="Disordered" evidence="1">
    <location>
        <begin position="1"/>
        <end position="37"/>
    </location>
</feature>
<accession>A0AA39QZR6</accession>
<evidence type="ECO:0000256" key="1">
    <source>
        <dbReference type="SAM" id="MobiDB-lite"/>
    </source>
</evidence>
<dbReference type="EMBL" id="JAFEKC020000014">
    <property type="protein sequence ID" value="KAK0510964.1"/>
    <property type="molecule type" value="Genomic_DNA"/>
</dbReference>
<feature type="compositionally biased region" description="Low complexity" evidence="1">
    <location>
        <begin position="8"/>
        <end position="34"/>
    </location>
</feature>
<evidence type="ECO:0000313" key="2">
    <source>
        <dbReference type="EMBL" id="KAK0510964.1"/>
    </source>
</evidence>